<dbReference type="EMBL" id="JGDB01000176">
    <property type="protein sequence ID" value="EXY90407.1"/>
    <property type="molecule type" value="Genomic_DNA"/>
</dbReference>
<organism evidence="1 2">
    <name type="scientific">Bacteroides fragilis str. 3998T(B)3</name>
    <dbReference type="NCBI Taxonomy" id="1339316"/>
    <lineage>
        <taxon>Bacteria</taxon>
        <taxon>Pseudomonadati</taxon>
        <taxon>Bacteroidota</taxon>
        <taxon>Bacteroidia</taxon>
        <taxon>Bacteroidales</taxon>
        <taxon>Bacteroidaceae</taxon>
        <taxon>Bacteroides</taxon>
    </lineage>
</organism>
<accession>A0A015U6B4</accession>
<feature type="non-terminal residue" evidence="1">
    <location>
        <position position="35"/>
    </location>
</feature>
<evidence type="ECO:0000313" key="2">
    <source>
        <dbReference type="Proteomes" id="UP000020773"/>
    </source>
</evidence>
<gene>
    <name evidence="1" type="ORF">M125_2896</name>
</gene>
<proteinExistence type="predicted"/>
<dbReference type="Proteomes" id="UP000020773">
    <property type="component" value="Unassembled WGS sequence"/>
</dbReference>
<reference evidence="1 2" key="1">
    <citation type="submission" date="2014-02" db="EMBL/GenBank/DDBJ databases">
        <authorList>
            <person name="Sears C."/>
            <person name="Carroll K."/>
            <person name="Sack B.R."/>
            <person name="Qadri F."/>
            <person name="Myers L.L."/>
            <person name="Chung G.-T."/>
            <person name="Escheverria P."/>
            <person name="Fraser C.M."/>
            <person name="Sadzewicz L."/>
            <person name="Shefchek K.A."/>
            <person name="Tallon L."/>
            <person name="Das S.P."/>
            <person name="Daugherty S."/>
            <person name="Mongodin E.F."/>
        </authorList>
    </citation>
    <scope>NUCLEOTIDE SEQUENCE [LARGE SCALE GENOMIC DNA]</scope>
    <source>
        <strain evidence="2">3998T(B)3</strain>
    </source>
</reference>
<name>A0A015U6B4_BACFG</name>
<dbReference type="AlphaFoldDB" id="A0A015U6B4"/>
<protein>
    <submittedName>
        <fullName evidence="1">Uncharacterized protein</fullName>
    </submittedName>
</protein>
<evidence type="ECO:0000313" key="1">
    <source>
        <dbReference type="EMBL" id="EXY90407.1"/>
    </source>
</evidence>
<sequence length="35" mass="3899">MTQKYSISISNGVIYIACNISLSRLAKEDTTISYD</sequence>
<comment type="caution">
    <text evidence="1">The sequence shown here is derived from an EMBL/GenBank/DDBJ whole genome shotgun (WGS) entry which is preliminary data.</text>
</comment>